<evidence type="ECO:0000259" key="1">
    <source>
        <dbReference type="Pfam" id="PF24892"/>
    </source>
</evidence>
<dbReference type="Proteomes" id="UP000596742">
    <property type="component" value="Unassembled WGS sequence"/>
</dbReference>
<protein>
    <submittedName>
        <fullName evidence="2">U3 small nucleolar RNA-associated protein 6</fullName>
    </submittedName>
</protein>
<dbReference type="EMBL" id="UYJE01004603">
    <property type="protein sequence ID" value="VDI29597.1"/>
    <property type="molecule type" value="Genomic_DNA"/>
</dbReference>
<dbReference type="InterPro" id="IPR056907">
    <property type="entry name" value="UTP6_C"/>
</dbReference>
<evidence type="ECO:0000313" key="2">
    <source>
        <dbReference type="EMBL" id="VDI29597.1"/>
    </source>
</evidence>
<dbReference type="Pfam" id="PF24892">
    <property type="entry name" value="UTP6_C"/>
    <property type="match status" value="1"/>
</dbReference>
<dbReference type="OrthoDB" id="28112at2759"/>
<evidence type="ECO:0000313" key="3">
    <source>
        <dbReference type="Proteomes" id="UP000596742"/>
    </source>
</evidence>
<feature type="non-terminal residue" evidence="2">
    <location>
        <position position="63"/>
    </location>
</feature>
<comment type="caution">
    <text evidence="2">The sequence shown here is derived from an EMBL/GenBank/DDBJ whole genome shotgun (WGS) entry which is preliminary data.</text>
</comment>
<reference evidence="2" key="1">
    <citation type="submission" date="2018-11" db="EMBL/GenBank/DDBJ databases">
        <authorList>
            <person name="Alioto T."/>
            <person name="Alioto T."/>
        </authorList>
    </citation>
    <scope>NUCLEOTIDE SEQUENCE</scope>
</reference>
<gene>
    <name evidence="2" type="ORF">MGAL_10B051627</name>
</gene>
<proteinExistence type="predicted"/>
<accession>A0A8B6E6U6</accession>
<name>A0A8B6E6U6_MYTGA</name>
<dbReference type="AlphaFoldDB" id="A0A8B6E6U6"/>
<keyword evidence="3" id="KW-1185">Reference proteome</keyword>
<sequence length="63" mass="7431">EKDILYLWLDFIRMEMTHPKGQPENVGTLHYRAVHQLDGELNQQFVTEFTLLQTGHDMDTLES</sequence>
<organism evidence="2 3">
    <name type="scientific">Mytilus galloprovincialis</name>
    <name type="common">Mediterranean mussel</name>
    <dbReference type="NCBI Taxonomy" id="29158"/>
    <lineage>
        <taxon>Eukaryota</taxon>
        <taxon>Metazoa</taxon>
        <taxon>Spiralia</taxon>
        <taxon>Lophotrochozoa</taxon>
        <taxon>Mollusca</taxon>
        <taxon>Bivalvia</taxon>
        <taxon>Autobranchia</taxon>
        <taxon>Pteriomorphia</taxon>
        <taxon>Mytilida</taxon>
        <taxon>Mytiloidea</taxon>
        <taxon>Mytilidae</taxon>
        <taxon>Mytilinae</taxon>
        <taxon>Mytilus</taxon>
    </lineage>
</organism>
<feature type="domain" description="U3 small nucleolar RNA-associated protein 6 homolog C-terminal" evidence="1">
    <location>
        <begin position="7"/>
        <end position="36"/>
    </location>
</feature>